<comment type="caution">
    <text evidence="3">The sequence shown here is derived from an EMBL/GenBank/DDBJ whole genome shotgun (WGS) entry which is preliminary data.</text>
</comment>
<evidence type="ECO:0000256" key="2">
    <source>
        <dbReference type="SAM" id="MobiDB-lite"/>
    </source>
</evidence>
<accession>A0A8T0A506</accession>
<proteinExistence type="predicted"/>
<sequence>MKNRFFKKSSSNSKNEYFPQNSLINTNNTTLENNLQKKSPSFNQKLFNSFNPSSSSLSSTQGIIGCCSSSNGLFECCSNNNVSNHLFPTEMQLIAEGKRAYFGRIKKQSEVAIWCRQSIINYSPLLPHKQQLIEHQRLLQHQGRILINEENKNNNQIAQLVFTLVQQLNLKDFEIIKIKNKLKRKENKEEKNFEKLNEELKIKEEEIMENKEEIKRLKRKLKNKEIELNKVLNNKIINMEEMKESDKEKLIIEISELQNKLKLEQKCRQNKQIEWEEEKQKFNKKIKISEENCKQLEMQLELIKIENNCLNPTFVGKEREEQADSSSGISSSLKGINRDKYLNNKLIKANGNLIDVREKIKQLIQTTEKLEKGERLKGEDLFVITEKSNNLASYKYFIF</sequence>
<organism evidence="3 4">
    <name type="scientific">Meloidogyne graminicola</name>
    <dbReference type="NCBI Taxonomy" id="189291"/>
    <lineage>
        <taxon>Eukaryota</taxon>
        <taxon>Metazoa</taxon>
        <taxon>Ecdysozoa</taxon>
        <taxon>Nematoda</taxon>
        <taxon>Chromadorea</taxon>
        <taxon>Rhabditida</taxon>
        <taxon>Tylenchina</taxon>
        <taxon>Tylenchomorpha</taxon>
        <taxon>Tylenchoidea</taxon>
        <taxon>Meloidogynidae</taxon>
        <taxon>Meloidogyninae</taxon>
        <taxon>Meloidogyne</taxon>
    </lineage>
</organism>
<protein>
    <submittedName>
        <fullName evidence="3">Uncharacterized protein</fullName>
    </submittedName>
</protein>
<dbReference type="EMBL" id="JABEBT010000001">
    <property type="protein sequence ID" value="KAF7640478.1"/>
    <property type="molecule type" value="Genomic_DNA"/>
</dbReference>
<feature type="region of interest" description="Disordered" evidence="2">
    <location>
        <begin position="1"/>
        <end position="20"/>
    </location>
</feature>
<gene>
    <name evidence="3" type="ORF">Mgra_00000299</name>
</gene>
<feature type="compositionally biased region" description="Low complexity" evidence="2">
    <location>
        <begin position="8"/>
        <end position="20"/>
    </location>
</feature>
<evidence type="ECO:0000256" key="1">
    <source>
        <dbReference type="SAM" id="Coils"/>
    </source>
</evidence>
<evidence type="ECO:0000313" key="4">
    <source>
        <dbReference type="Proteomes" id="UP000605970"/>
    </source>
</evidence>
<keyword evidence="1" id="KW-0175">Coiled coil</keyword>
<keyword evidence="4" id="KW-1185">Reference proteome</keyword>
<reference evidence="3" key="1">
    <citation type="journal article" date="2020" name="Ecol. Evol.">
        <title>Genome structure and content of the rice root-knot nematode (Meloidogyne graminicola).</title>
        <authorList>
            <person name="Phan N.T."/>
            <person name="Danchin E.G.J."/>
            <person name="Klopp C."/>
            <person name="Perfus-Barbeoch L."/>
            <person name="Kozlowski D.K."/>
            <person name="Koutsovoulos G.D."/>
            <person name="Lopez-Roques C."/>
            <person name="Bouchez O."/>
            <person name="Zahm M."/>
            <person name="Besnard G."/>
            <person name="Bellafiore S."/>
        </authorList>
    </citation>
    <scope>NUCLEOTIDE SEQUENCE</scope>
    <source>
        <strain evidence="3">VN-18</strain>
    </source>
</reference>
<dbReference type="Proteomes" id="UP000605970">
    <property type="component" value="Unassembled WGS sequence"/>
</dbReference>
<name>A0A8T0A506_9BILA</name>
<dbReference type="OrthoDB" id="5908957at2759"/>
<feature type="coiled-coil region" evidence="1">
    <location>
        <begin position="179"/>
        <end position="306"/>
    </location>
</feature>
<dbReference type="AlphaFoldDB" id="A0A8T0A506"/>
<evidence type="ECO:0000313" key="3">
    <source>
        <dbReference type="EMBL" id="KAF7640478.1"/>
    </source>
</evidence>